<evidence type="ECO:0000256" key="1">
    <source>
        <dbReference type="SAM" id="MobiDB-lite"/>
    </source>
</evidence>
<evidence type="ECO:0000256" key="2">
    <source>
        <dbReference type="SAM" id="Phobius"/>
    </source>
</evidence>
<feature type="compositionally biased region" description="Basic and acidic residues" evidence="1">
    <location>
        <begin position="263"/>
        <end position="275"/>
    </location>
</feature>
<dbReference type="PANTHER" id="PTHR34475">
    <property type="match status" value="1"/>
</dbReference>
<dbReference type="PANTHER" id="PTHR34475:SF1">
    <property type="entry name" value="CYTOSKELETON PROTEIN RODZ"/>
    <property type="match status" value="1"/>
</dbReference>
<proteinExistence type="predicted"/>
<reference evidence="4 5" key="1">
    <citation type="submission" date="2020-07" db="EMBL/GenBank/DDBJ databases">
        <title>Sequencing the genomes of 1000 actinobacteria strains.</title>
        <authorList>
            <person name="Klenk H.-P."/>
        </authorList>
    </citation>
    <scope>NUCLEOTIDE SEQUENCE [LARGE SCALE GENOMIC DNA]</scope>
    <source>
        <strain evidence="4 5">DSM 23819</strain>
    </source>
</reference>
<keyword evidence="5" id="KW-1185">Reference proteome</keyword>
<dbReference type="Proteomes" id="UP000540656">
    <property type="component" value="Unassembled WGS sequence"/>
</dbReference>
<evidence type="ECO:0000259" key="3">
    <source>
        <dbReference type="Pfam" id="PF13464"/>
    </source>
</evidence>
<dbReference type="Gene3D" id="1.10.260.40">
    <property type="entry name" value="lambda repressor-like DNA-binding domains"/>
    <property type="match status" value="1"/>
</dbReference>
<feature type="compositionally biased region" description="Basic and acidic residues" evidence="1">
    <location>
        <begin position="244"/>
        <end position="253"/>
    </location>
</feature>
<feature type="region of interest" description="Disordered" evidence="1">
    <location>
        <begin position="298"/>
        <end position="335"/>
    </location>
</feature>
<dbReference type="RefSeq" id="WP_179500623.1">
    <property type="nucleotide sequence ID" value="NZ_JACCAA010000001.1"/>
</dbReference>
<dbReference type="EMBL" id="JACCAA010000001">
    <property type="protein sequence ID" value="NYG57330.1"/>
    <property type="molecule type" value="Genomic_DNA"/>
</dbReference>
<feature type="domain" description="Cytoskeleton protein RodZ-like C-terminal" evidence="3">
    <location>
        <begin position="581"/>
        <end position="641"/>
    </location>
</feature>
<dbReference type="InterPro" id="IPR050400">
    <property type="entry name" value="Bact_Cytoskel_RodZ"/>
</dbReference>
<dbReference type="Pfam" id="PF13413">
    <property type="entry name" value="HTH_25"/>
    <property type="match status" value="1"/>
</dbReference>
<evidence type="ECO:0000313" key="4">
    <source>
        <dbReference type="EMBL" id="NYG57330.1"/>
    </source>
</evidence>
<sequence length="657" mass="69966">MSAQESYDLVGDPREETTGNVLGTAPEIIEIRRNSGLAGLVGVVSSAVAIAWLGRAVQTGAVLDWTLFAITGVLGAVWLHALVDARTPLLVADSQGVRLRLGRVWRGLPWGALESIEHTPRRGLFRDGLIVLHPHNVDRVLTELDSSGRRQSTWSQRLHGAPLAVPLGLSTRVGDLSEDLTTSLRMLAGATTHVVEVAPSAPESADAADFGAPVDDHRVSHDSETDGQYVETRSSDGTGIRDAGPFRDPESIHESGSSDAETSDDRTHDTAEPRPARFVTALTTLRTRVAERLVRADRTADDADLEPGETPVGAGSGATGESTAPIVASPTPQPLREATSVARIEIRSNLVLEGTAARKLDESTSDRTLPEGRELRRDGSVSLVEDTVMWGDRVRPIATAGDVVEPLVIDDFAVEPASEPVIGPDIAAARTRIGLSIDALADRTRIRPHVLESIEVDDFHACGGDFYARGHLRTLARVLGLDAAPLLTAYDEKYADAPINARRVFEAELGTGAGGGLRATKGGPNWSLMIAVVMTLVLAWSIARLAMDSPVEIQNPAPILNGSDGPNQTAPMSENVTLKVSSTSSTQLEVRDGNKKVVFDDSVDYGEVHRIDVLPPVRVTAEDAGAIEVEIDGEPRGSLGQDGKEASKSYRAATDKD</sequence>
<dbReference type="GO" id="GO:0003677">
    <property type="term" value="F:DNA binding"/>
    <property type="evidence" value="ECO:0007669"/>
    <property type="project" value="InterPro"/>
</dbReference>
<name>A0A7Y9UVI2_9ACTN</name>
<keyword evidence="2" id="KW-0812">Transmembrane</keyword>
<feature type="compositionally biased region" description="Basic and acidic residues" evidence="1">
    <location>
        <begin position="214"/>
        <end position="224"/>
    </location>
</feature>
<protein>
    <recommendedName>
        <fullName evidence="3">Cytoskeleton protein RodZ-like C-terminal domain-containing protein</fullName>
    </recommendedName>
</protein>
<dbReference type="AlphaFoldDB" id="A0A7Y9UVI2"/>
<feature type="transmembrane region" description="Helical" evidence="2">
    <location>
        <begin position="65"/>
        <end position="83"/>
    </location>
</feature>
<comment type="caution">
    <text evidence="4">The sequence shown here is derived from an EMBL/GenBank/DDBJ whole genome shotgun (WGS) entry which is preliminary data.</text>
</comment>
<evidence type="ECO:0000313" key="5">
    <source>
        <dbReference type="Proteomes" id="UP000540656"/>
    </source>
</evidence>
<feature type="compositionally biased region" description="Basic and acidic residues" evidence="1">
    <location>
        <begin position="642"/>
        <end position="657"/>
    </location>
</feature>
<feature type="region of interest" description="Disordered" evidence="1">
    <location>
        <begin position="628"/>
        <end position="657"/>
    </location>
</feature>
<dbReference type="Pfam" id="PF13464">
    <property type="entry name" value="RodZ_C"/>
    <property type="match status" value="1"/>
</dbReference>
<keyword evidence="2" id="KW-0472">Membrane</keyword>
<feature type="transmembrane region" description="Helical" evidence="2">
    <location>
        <begin position="36"/>
        <end position="53"/>
    </location>
</feature>
<dbReference type="InterPro" id="IPR025194">
    <property type="entry name" value="RodZ-like_C"/>
</dbReference>
<keyword evidence="2" id="KW-1133">Transmembrane helix</keyword>
<accession>A0A7Y9UVI2</accession>
<organism evidence="4 5">
    <name type="scientific">Nocardioides daedukensis</name>
    <dbReference type="NCBI Taxonomy" id="634462"/>
    <lineage>
        <taxon>Bacteria</taxon>
        <taxon>Bacillati</taxon>
        <taxon>Actinomycetota</taxon>
        <taxon>Actinomycetes</taxon>
        <taxon>Propionibacteriales</taxon>
        <taxon>Nocardioidaceae</taxon>
        <taxon>Nocardioides</taxon>
    </lineage>
</organism>
<feature type="region of interest" description="Disordered" evidence="1">
    <location>
        <begin position="201"/>
        <end position="279"/>
    </location>
</feature>
<gene>
    <name evidence="4" type="ORF">BJ980_000253</name>
</gene>
<dbReference type="InterPro" id="IPR010982">
    <property type="entry name" value="Lambda_DNA-bd_dom_sf"/>
</dbReference>